<evidence type="ECO:0000256" key="1">
    <source>
        <dbReference type="SAM" id="MobiDB-lite"/>
    </source>
</evidence>
<organism evidence="2 3">
    <name type="scientific">Glaciecola punicea ACAM 611</name>
    <dbReference type="NCBI Taxonomy" id="1121923"/>
    <lineage>
        <taxon>Bacteria</taxon>
        <taxon>Pseudomonadati</taxon>
        <taxon>Pseudomonadota</taxon>
        <taxon>Gammaproteobacteria</taxon>
        <taxon>Alteromonadales</taxon>
        <taxon>Alteromonadaceae</taxon>
        <taxon>Glaciecola</taxon>
    </lineage>
</organism>
<evidence type="ECO:0000313" key="2">
    <source>
        <dbReference type="EMBL" id="GAB55829.1"/>
    </source>
</evidence>
<reference evidence="2 3" key="1">
    <citation type="journal article" date="2012" name="J. Bacteriol.">
        <title>Genome sequence of proteorhodopsin-containing sea ice bacterium Glaciecola punicea ACAM 611T.</title>
        <authorList>
            <person name="Qin Q.-L."/>
            <person name="Xie B.-B."/>
            <person name="Shu Y.-L."/>
            <person name="Rong J.-C."/>
            <person name="Zhao D.-L."/>
            <person name="Zhang X.-Y."/>
            <person name="Chen X.-L."/>
            <person name="Zhou B.-C."/>
            <person name="Zhanga Y.-Z."/>
        </authorList>
    </citation>
    <scope>NUCLEOTIDE SEQUENCE [LARGE SCALE GENOMIC DNA]</scope>
    <source>
        <strain evidence="2 3">ACAM 611</strain>
    </source>
</reference>
<accession>H5TC02</accession>
<comment type="caution">
    <text evidence="2">The sequence shown here is derived from an EMBL/GenBank/DDBJ whole genome shotgun (WGS) entry which is preliminary data.</text>
</comment>
<gene>
    <name evidence="2" type="ORF">GPUN_1713</name>
</gene>
<proteinExistence type="predicted"/>
<protein>
    <submittedName>
        <fullName evidence="2">Uncharacterized protein</fullName>
    </submittedName>
</protein>
<dbReference type="AlphaFoldDB" id="H5TC02"/>
<name>H5TC02_9ALTE</name>
<reference evidence="2 3" key="2">
    <citation type="journal article" date="2017" name="Antonie Van Leeuwenhoek">
        <title>Rhizobium rhizosphaerae sp. nov., a novel species isolated from rice rhizosphere.</title>
        <authorList>
            <person name="Zhao J.J."/>
            <person name="Zhang J."/>
            <person name="Zhang R.J."/>
            <person name="Zhang C.W."/>
            <person name="Yin H.Q."/>
            <person name="Zhang X.X."/>
        </authorList>
    </citation>
    <scope>NUCLEOTIDE SEQUENCE [LARGE SCALE GENOMIC DNA]</scope>
    <source>
        <strain evidence="2 3">ACAM 611</strain>
    </source>
</reference>
<feature type="region of interest" description="Disordered" evidence="1">
    <location>
        <begin position="1"/>
        <end position="27"/>
    </location>
</feature>
<keyword evidence="3" id="KW-1185">Reference proteome</keyword>
<evidence type="ECO:0000313" key="3">
    <source>
        <dbReference type="Proteomes" id="UP000053586"/>
    </source>
</evidence>
<sequence length="38" mass="4459">MKQQSTRPGHVHGHEKTSRRSKTTKQIKTWTKAWKNVA</sequence>
<dbReference type="Proteomes" id="UP000053586">
    <property type="component" value="Unassembled WGS sequence"/>
</dbReference>
<dbReference type="EMBL" id="BAET01000016">
    <property type="protein sequence ID" value="GAB55829.1"/>
    <property type="molecule type" value="Genomic_DNA"/>
</dbReference>